<reference evidence="2" key="2">
    <citation type="submission" date="2021-04" db="EMBL/GenBank/DDBJ databases">
        <authorList>
            <person name="Gilroy R."/>
        </authorList>
    </citation>
    <scope>NUCLEOTIDE SEQUENCE</scope>
    <source>
        <strain evidence="2">ChiBcec8-13705</strain>
    </source>
</reference>
<feature type="transmembrane region" description="Helical" evidence="1">
    <location>
        <begin position="6"/>
        <end position="26"/>
    </location>
</feature>
<comment type="caution">
    <text evidence="2">The sequence shown here is derived from an EMBL/GenBank/DDBJ whole genome shotgun (WGS) entry which is preliminary data.</text>
</comment>
<dbReference type="EMBL" id="DWYG01000047">
    <property type="protein sequence ID" value="HJB41521.1"/>
    <property type="molecule type" value="Genomic_DNA"/>
</dbReference>
<evidence type="ECO:0000256" key="1">
    <source>
        <dbReference type="SAM" id="Phobius"/>
    </source>
</evidence>
<evidence type="ECO:0000313" key="3">
    <source>
        <dbReference type="Proteomes" id="UP000886803"/>
    </source>
</evidence>
<reference evidence="2" key="1">
    <citation type="journal article" date="2021" name="PeerJ">
        <title>Extensive microbial diversity within the chicken gut microbiome revealed by metagenomics and culture.</title>
        <authorList>
            <person name="Gilroy R."/>
            <person name="Ravi A."/>
            <person name="Getino M."/>
            <person name="Pursley I."/>
            <person name="Horton D.L."/>
            <person name="Alikhan N.F."/>
            <person name="Baker D."/>
            <person name="Gharbi K."/>
            <person name="Hall N."/>
            <person name="Watson M."/>
            <person name="Adriaenssens E.M."/>
            <person name="Foster-Nyarko E."/>
            <person name="Jarju S."/>
            <person name="Secka A."/>
            <person name="Antonio M."/>
            <person name="Oren A."/>
            <person name="Chaudhuri R.R."/>
            <person name="La Ragione R."/>
            <person name="Hildebrand F."/>
            <person name="Pallen M.J."/>
        </authorList>
    </citation>
    <scope>NUCLEOTIDE SEQUENCE</scope>
    <source>
        <strain evidence="2">ChiBcec8-13705</strain>
    </source>
</reference>
<accession>A0A9D2M6G0</accession>
<feature type="transmembrane region" description="Helical" evidence="1">
    <location>
        <begin position="74"/>
        <end position="96"/>
    </location>
</feature>
<proteinExistence type="predicted"/>
<protein>
    <submittedName>
        <fullName evidence="2">Uncharacterized protein</fullName>
    </submittedName>
</protein>
<dbReference type="Proteomes" id="UP000886803">
    <property type="component" value="Unassembled WGS sequence"/>
</dbReference>
<gene>
    <name evidence="2" type="ORF">H9945_03395</name>
</gene>
<evidence type="ECO:0000313" key="2">
    <source>
        <dbReference type="EMBL" id="HJB41521.1"/>
    </source>
</evidence>
<dbReference type="AlphaFoldDB" id="A0A9D2M6G0"/>
<feature type="transmembrane region" description="Helical" evidence="1">
    <location>
        <begin position="38"/>
        <end position="62"/>
    </location>
</feature>
<keyword evidence="1" id="KW-0472">Membrane</keyword>
<sequence>MQLLILLSAPLLAVLEFVLIFGLEIAHTPRTAAWLRRLCLAVLWLFTALCTGILLVCCMAALDYAMHGQVGTAVRLFLTAVLLAACIYAICLRYYLRKLFPPRPKR</sequence>
<keyword evidence="1" id="KW-1133">Transmembrane helix</keyword>
<organism evidence="2 3">
    <name type="scientific">Candidatus Gemmiger avicola</name>
    <dbReference type="NCBI Taxonomy" id="2838605"/>
    <lineage>
        <taxon>Bacteria</taxon>
        <taxon>Bacillati</taxon>
        <taxon>Bacillota</taxon>
        <taxon>Clostridia</taxon>
        <taxon>Eubacteriales</taxon>
        <taxon>Gemmiger</taxon>
    </lineage>
</organism>
<keyword evidence="1" id="KW-0812">Transmembrane</keyword>
<name>A0A9D2M6G0_9FIRM</name>